<protein>
    <submittedName>
        <fullName evidence="1">Uncharacterized protein</fullName>
    </submittedName>
</protein>
<evidence type="ECO:0000313" key="1">
    <source>
        <dbReference type="EMBL" id="MCI81341.1"/>
    </source>
</evidence>
<comment type="caution">
    <text evidence="1">The sequence shown here is derived from an EMBL/GenBank/DDBJ whole genome shotgun (WGS) entry which is preliminary data.</text>
</comment>
<reference evidence="1 2" key="1">
    <citation type="journal article" date="2018" name="Front. Plant Sci.">
        <title>Red Clover (Trifolium pratense) and Zigzag Clover (T. medium) - A Picture of Genomic Similarities and Differences.</title>
        <authorList>
            <person name="Dluhosova J."/>
            <person name="Istvanek J."/>
            <person name="Nedelnik J."/>
            <person name="Repkova J."/>
        </authorList>
    </citation>
    <scope>NUCLEOTIDE SEQUENCE [LARGE SCALE GENOMIC DNA]</scope>
    <source>
        <strain evidence="2">cv. 10/8</strain>
        <tissue evidence="1">Leaf</tissue>
    </source>
</reference>
<evidence type="ECO:0000313" key="2">
    <source>
        <dbReference type="Proteomes" id="UP000265520"/>
    </source>
</evidence>
<dbReference type="EMBL" id="LXQA011016636">
    <property type="protein sequence ID" value="MCI81341.1"/>
    <property type="molecule type" value="Genomic_DNA"/>
</dbReference>
<dbReference type="Proteomes" id="UP000265520">
    <property type="component" value="Unassembled WGS sequence"/>
</dbReference>
<proteinExistence type="predicted"/>
<sequence>MLGLSEMFRTQEVRRRRDVLEAKCSRSIGVVRSGRNWSNKLGNR</sequence>
<organism evidence="1 2">
    <name type="scientific">Trifolium medium</name>
    <dbReference type="NCBI Taxonomy" id="97028"/>
    <lineage>
        <taxon>Eukaryota</taxon>
        <taxon>Viridiplantae</taxon>
        <taxon>Streptophyta</taxon>
        <taxon>Embryophyta</taxon>
        <taxon>Tracheophyta</taxon>
        <taxon>Spermatophyta</taxon>
        <taxon>Magnoliopsida</taxon>
        <taxon>eudicotyledons</taxon>
        <taxon>Gunneridae</taxon>
        <taxon>Pentapetalae</taxon>
        <taxon>rosids</taxon>
        <taxon>fabids</taxon>
        <taxon>Fabales</taxon>
        <taxon>Fabaceae</taxon>
        <taxon>Papilionoideae</taxon>
        <taxon>50 kb inversion clade</taxon>
        <taxon>NPAAA clade</taxon>
        <taxon>Hologalegina</taxon>
        <taxon>IRL clade</taxon>
        <taxon>Trifolieae</taxon>
        <taxon>Trifolium</taxon>
    </lineage>
</organism>
<dbReference type="AlphaFoldDB" id="A0A392V2R4"/>
<name>A0A392V2R4_9FABA</name>
<keyword evidence="2" id="KW-1185">Reference proteome</keyword>
<accession>A0A392V2R4</accession>